<evidence type="ECO:0000313" key="2">
    <source>
        <dbReference type="Proteomes" id="UP000292372"/>
    </source>
</evidence>
<evidence type="ECO:0008006" key="3">
    <source>
        <dbReference type="Google" id="ProtNLM"/>
    </source>
</evidence>
<name>A0A4V6MT74_9FLAO</name>
<comment type="caution">
    <text evidence="1">The sequence shown here is derived from an EMBL/GenBank/DDBJ whole genome shotgun (WGS) entry which is preliminary data.</text>
</comment>
<keyword evidence="2" id="KW-1185">Reference proteome</keyword>
<dbReference type="Proteomes" id="UP000292372">
    <property type="component" value="Unassembled WGS sequence"/>
</dbReference>
<organism evidence="1 2">
    <name type="scientific">Hyunsoonleella pacifica</name>
    <dbReference type="NCBI Taxonomy" id="1080224"/>
    <lineage>
        <taxon>Bacteria</taxon>
        <taxon>Pseudomonadati</taxon>
        <taxon>Bacteroidota</taxon>
        <taxon>Flavobacteriia</taxon>
        <taxon>Flavobacteriales</taxon>
        <taxon>Flavobacteriaceae</taxon>
    </lineage>
</organism>
<dbReference type="OrthoDB" id="1081978at2"/>
<sequence length="142" mass="16015">MKKSDISIEIFNAKALSFQVNNDNVFEGDLKFENINIALNSEFQIDEKNSAVGVKIDLTVILKENEKDLFGLSSFFEFGVYDLKDVLIKKDKNNILDSKFARKLLNIAIGGSRGMLSVYLSSTQYKGFTLPIANIPDDFFED</sequence>
<dbReference type="EMBL" id="SIRS01000005">
    <property type="protein sequence ID" value="TBN14568.1"/>
    <property type="molecule type" value="Genomic_DNA"/>
</dbReference>
<gene>
    <name evidence="1" type="ORF">EYD46_13435</name>
</gene>
<reference evidence="1 2" key="1">
    <citation type="journal article" date="2015" name="Int. J. Syst. Evol. Microbiol.">
        <title>Hyunsoonleella pacifica sp. nov., isolated from seawater of South Pacific Gyre.</title>
        <authorList>
            <person name="Gao X."/>
            <person name="Zhang Z."/>
            <person name="Dai X."/>
            <person name="Zhang X.H."/>
        </authorList>
    </citation>
    <scope>NUCLEOTIDE SEQUENCE [LARGE SCALE GENOMIC DNA]</scope>
    <source>
        <strain evidence="1 2">SW033</strain>
    </source>
</reference>
<evidence type="ECO:0000313" key="1">
    <source>
        <dbReference type="EMBL" id="TBN14568.1"/>
    </source>
</evidence>
<protein>
    <recommendedName>
        <fullName evidence="3">Preprotein translocase subunit SecB</fullName>
    </recommendedName>
</protein>
<proteinExistence type="predicted"/>
<accession>A0A4V6MT74</accession>
<dbReference type="RefSeq" id="WP_130937690.1">
    <property type="nucleotide sequence ID" value="NZ_BMEE01000002.1"/>
</dbReference>
<dbReference type="AlphaFoldDB" id="A0A4V6MT74"/>